<comment type="similarity">
    <text evidence="3 14">Belongs to the cysteine synthase/cystathionine beta-synthase family.</text>
</comment>
<dbReference type="Gene3D" id="3.40.50.300">
    <property type="entry name" value="P-loop containing nucleotide triphosphate hydrolases"/>
    <property type="match status" value="2"/>
</dbReference>
<evidence type="ECO:0000256" key="1">
    <source>
        <dbReference type="ARBA" id="ARBA00001933"/>
    </source>
</evidence>
<dbReference type="InterPro" id="IPR001216">
    <property type="entry name" value="P-phosphate_BS"/>
</dbReference>
<evidence type="ECO:0000256" key="7">
    <source>
        <dbReference type="ARBA" id="ARBA00022741"/>
    </source>
</evidence>
<dbReference type="PANTHER" id="PTHR10314">
    <property type="entry name" value="CYSTATHIONINE BETA-SYNTHASE"/>
    <property type="match status" value="1"/>
</dbReference>
<comment type="pathway">
    <text evidence="2">Amino-acid biosynthesis; L-cysteine biosynthesis; L-cysteine from L-serine: step 2/2.</text>
</comment>
<feature type="binding site" evidence="12">
    <location>
        <position position="864"/>
    </location>
    <ligand>
        <name>pyridoxal 5'-phosphate</name>
        <dbReference type="ChEBI" id="CHEBI:597326"/>
    </ligand>
</feature>
<proteinExistence type="inferred from homology"/>
<evidence type="ECO:0000256" key="2">
    <source>
        <dbReference type="ARBA" id="ARBA00004962"/>
    </source>
</evidence>
<feature type="binding site" evidence="12">
    <location>
        <position position="682"/>
    </location>
    <ligand>
        <name>pyridoxal 5'-phosphate</name>
        <dbReference type="ChEBI" id="CHEBI:597326"/>
    </ligand>
</feature>
<keyword evidence="7" id="KW-0547">Nucleotide-binding</keyword>
<evidence type="ECO:0000256" key="4">
    <source>
        <dbReference type="ARBA" id="ARBA00012681"/>
    </source>
</evidence>
<protein>
    <recommendedName>
        <fullName evidence="4 14">Cysteine synthase</fullName>
        <ecNumber evidence="4 14">2.5.1.47</ecNumber>
    </recommendedName>
</protein>
<dbReference type="GO" id="GO:0004124">
    <property type="term" value="F:cysteine synthase activity"/>
    <property type="evidence" value="ECO:0007669"/>
    <property type="project" value="UniProtKB-UniRule"/>
</dbReference>
<evidence type="ECO:0000256" key="3">
    <source>
        <dbReference type="ARBA" id="ARBA00007103"/>
    </source>
</evidence>
<evidence type="ECO:0000256" key="15">
    <source>
        <dbReference type="SAM" id="MobiDB-lite"/>
    </source>
</evidence>
<keyword evidence="8" id="KW-0418">Kinase</keyword>
<dbReference type="Pfam" id="PF00406">
    <property type="entry name" value="ADK"/>
    <property type="match status" value="2"/>
</dbReference>
<dbReference type="NCBIfam" id="TIGR01136">
    <property type="entry name" value="cysKM"/>
    <property type="match status" value="1"/>
</dbReference>
<dbReference type="InterPro" id="IPR005859">
    <property type="entry name" value="CysK"/>
</dbReference>
<dbReference type="Gene3D" id="1.20.890.10">
    <property type="entry name" value="cAMP-dependent protein kinase regulatory subunit, dimerization-anchoring domain"/>
    <property type="match status" value="1"/>
</dbReference>
<evidence type="ECO:0000313" key="17">
    <source>
        <dbReference type="EMBL" id="CAD6188673.1"/>
    </source>
</evidence>
<dbReference type="CDD" id="cd01428">
    <property type="entry name" value="ADK"/>
    <property type="match status" value="2"/>
</dbReference>
<dbReference type="InterPro" id="IPR005856">
    <property type="entry name" value="Cys_synth"/>
</dbReference>
<dbReference type="EC" id="2.5.1.47" evidence="4 14"/>
<accession>A0A8S1H0E4</accession>
<dbReference type="SUPFAM" id="SSF53686">
    <property type="entry name" value="Tryptophan synthase beta subunit-like PLP-dependent enzymes"/>
    <property type="match status" value="1"/>
</dbReference>
<keyword evidence="10 14" id="KW-0198">Cysteine biosynthesis</keyword>
<evidence type="ECO:0000256" key="11">
    <source>
        <dbReference type="ARBA" id="ARBA00047931"/>
    </source>
</evidence>
<dbReference type="AlphaFoldDB" id="A0A8S1H0E4"/>
<dbReference type="GO" id="GO:0006535">
    <property type="term" value="P:cysteine biosynthetic process from serine"/>
    <property type="evidence" value="ECO:0007669"/>
    <property type="project" value="UniProtKB-UniRule"/>
</dbReference>
<evidence type="ECO:0000256" key="6">
    <source>
        <dbReference type="ARBA" id="ARBA00022679"/>
    </source>
</evidence>
<dbReference type="GO" id="GO:0019205">
    <property type="term" value="F:nucleobase-containing compound kinase activity"/>
    <property type="evidence" value="ECO:0007669"/>
    <property type="project" value="InterPro"/>
</dbReference>
<evidence type="ECO:0000256" key="9">
    <source>
        <dbReference type="ARBA" id="ARBA00022898"/>
    </source>
</evidence>
<evidence type="ECO:0000256" key="13">
    <source>
        <dbReference type="PIRSR" id="PIRSR605856-51"/>
    </source>
</evidence>
<dbReference type="Proteomes" id="UP000835052">
    <property type="component" value="Unassembled WGS sequence"/>
</dbReference>
<organism evidence="17 18">
    <name type="scientific">Caenorhabditis auriculariae</name>
    <dbReference type="NCBI Taxonomy" id="2777116"/>
    <lineage>
        <taxon>Eukaryota</taxon>
        <taxon>Metazoa</taxon>
        <taxon>Ecdysozoa</taxon>
        <taxon>Nematoda</taxon>
        <taxon>Chromadorea</taxon>
        <taxon>Rhabditida</taxon>
        <taxon>Rhabditina</taxon>
        <taxon>Rhabditomorpha</taxon>
        <taxon>Rhabditoidea</taxon>
        <taxon>Rhabditidae</taxon>
        <taxon>Peloderinae</taxon>
        <taxon>Caenorhabditis</taxon>
    </lineage>
</organism>
<keyword evidence="9 12" id="KW-0663">Pyridoxal phosphate</keyword>
<dbReference type="InterPro" id="IPR001926">
    <property type="entry name" value="TrpB-like_PALP"/>
</dbReference>
<evidence type="ECO:0000256" key="14">
    <source>
        <dbReference type="RuleBase" id="RU003985"/>
    </source>
</evidence>
<comment type="catalytic activity">
    <reaction evidence="11 14">
        <text>O-acetyl-L-serine + hydrogen sulfide = L-cysteine + acetate</text>
        <dbReference type="Rhea" id="RHEA:14829"/>
        <dbReference type="ChEBI" id="CHEBI:29919"/>
        <dbReference type="ChEBI" id="CHEBI:30089"/>
        <dbReference type="ChEBI" id="CHEBI:35235"/>
        <dbReference type="ChEBI" id="CHEBI:58340"/>
        <dbReference type="EC" id="2.5.1.47"/>
    </reaction>
</comment>
<reference evidence="17" key="1">
    <citation type="submission" date="2020-10" db="EMBL/GenBank/DDBJ databases">
        <authorList>
            <person name="Kikuchi T."/>
        </authorList>
    </citation>
    <scope>NUCLEOTIDE SEQUENCE</scope>
    <source>
        <strain evidence="17">NKZ352</strain>
    </source>
</reference>
<dbReference type="Gene3D" id="3.40.50.1100">
    <property type="match status" value="2"/>
</dbReference>
<dbReference type="GO" id="GO:0005737">
    <property type="term" value="C:cytoplasm"/>
    <property type="evidence" value="ECO:0007669"/>
    <property type="project" value="UniProtKB-ARBA"/>
</dbReference>
<feature type="modified residue" description="N6-(pyridoxal phosphate)lysine" evidence="13">
    <location>
        <position position="651"/>
    </location>
</feature>
<dbReference type="InterPro" id="IPR027417">
    <property type="entry name" value="P-loop_NTPase"/>
</dbReference>
<feature type="domain" description="Tryptophan synthase beta chain-like PALP" evidence="16">
    <location>
        <begin position="616"/>
        <end position="891"/>
    </location>
</feature>
<dbReference type="InterPro" id="IPR050214">
    <property type="entry name" value="Cys_Synth/Cystath_Beta-Synth"/>
</dbReference>
<evidence type="ECO:0000259" key="16">
    <source>
        <dbReference type="Pfam" id="PF00291"/>
    </source>
</evidence>
<keyword evidence="5 14" id="KW-0028">Amino-acid biosynthesis</keyword>
<dbReference type="InterPro" id="IPR000850">
    <property type="entry name" value="Adenylat/UMP-CMP_kin"/>
</dbReference>
<evidence type="ECO:0000256" key="10">
    <source>
        <dbReference type="ARBA" id="ARBA00023192"/>
    </source>
</evidence>
<evidence type="ECO:0000256" key="12">
    <source>
        <dbReference type="PIRSR" id="PIRSR605856-50"/>
    </source>
</evidence>
<dbReference type="Pfam" id="PF00291">
    <property type="entry name" value="PALP"/>
    <property type="match status" value="1"/>
</dbReference>
<gene>
    <name evidence="17" type="ORF">CAUJ_LOCUS4592</name>
</gene>
<evidence type="ECO:0000256" key="8">
    <source>
        <dbReference type="ARBA" id="ARBA00022777"/>
    </source>
</evidence>
<dbReference type="PROSITE" id="PS00901">
    <property type="entry name" value="CYS_SYNTHASE"/>
    <property type="match status" value="1"/>
</dbReference>
<feature type="binding site" evidence="12">
    <location>
        <begin position="786"/>
        <end position="790"/>
    </location>
    <ligand>
        <name>pyridoxal 5'-phosphate</name>
        <dbReference type="ChEBI" id="CHEBI:597326"/>
    </ligand>
</feature>
<dbReference type="GO" id="GO:0005524">
    <property type="term" value="F:ATP binding"/>
    <property type="evidence" value="ECO:0007669"/>
    <property type="project" value="InterPro"/>
</dbReference>
<dbReference type="FunFam" id="3.40.50.1100:FF:000067">
    <property type="entry name" value="Cysteine synthase"/>
    <property type="match status" value="1"/>
</dbReference>
<dbReference type="GO" id="GO:0006139">
    <property type="term" value="P:nucleobase-containing compound metabolic process"/>
    <property type="evidence" value="ECO:0007669"/>
    <property type="project" value="InterPro"/>
</dbReference>
<name>A0A8S1H0E4_9PELO</name>
<dbReference type="InterPro" id="IPR036052">
    <property type="entry name" value="TrpB-like_PALP_sf"/>
</dbReference>
<evidence type="ECO:0000256" key="5">
    <source>
        <dbReference type="ARBA" id="ARBA00022605"/>
    </source>
</evidence>
<sequence>MGANARQYLQEHNIPQLFEGLMTGLIYSRPDDPVAYLEEAIARIRNNPHIPVSWNMFIPKSGDEADSDVSREPSRTNTIERRSPEPRLPSVDSTEDMVLQRVPSVTKAAEVARIPNVPVILFMGGPGGGKTRHAAKVANALAENGLVHICMPDVIRNALGRYKDKYPDWKEANEHYMRGELIPNELALILLKAEMGRHPDAGAFFLEGYPREARQVEDFERQEFKQKTLPSAKYFDDQKLLHLIPGEKDDLTIYEKMKNLVLRAIDTGVPVLSSVPPSQSEIPLPEVRTEAPTPQLRQPSFSDAPETVEEIHVPSASFPFITLFKFYCLSIVILASCRGPTFFQSKISRISSVNSCCPNARFSELVDFSLVLGNFLSGSQDRISTTSGNDEPLSPFELPNNAPVVLVVGAPGSQKNDIAKRIAQKYDGFTLLSMGDLLRKKVQTEKDDELWKKVGKKMNEGDPIPMKLARTVLYDEIESLGNANWGYVIEGYPRSMEQLEDFEKSVQRLDIGILIDCTEQFCLDVVQKRIERAHRPDDAPEPLRVRMETFKKNTLPMLKALDDKGKLRVVRYPHDRVDGDSDADTVFKDVAQVIDRALFIEDDGDDRESIGSDATALIGNTPMVYINKLAAGLPGKVAVKLEFMSPAGSVKDRIGYAMVKAAEDEKKIIPGVTTLIEPTSGNTGIALAFVAAARGYRCIVTMPASMSVERRTLLKAYGAEVVLTDPAKGMKGAIERANQLKENIPNSFILAQFDNMNNPAIHYQTTGPEIWRQTKGKVDAVVFGVGTGGTITGVGKFLTEQKPSVQVFAVEPEESAILSGHPAGPHKIQGIGAGFAPGVLDTKIFEDVIRVHSDEAIVMAKRISSGANVVAALQLAARPEMNGKLIVTVLPSFGERYLSSALYTDVRDEAIGLGVEGLDENLKQLKLHEYEHNSQK</sequence>
<feature type="compositionally biased region" description="Basic and acidic residues" evidence="15">
    <location>
        <begin position="68"/>
        <end position="85"/>
    </location>
</feature>
<comment type="caution">
    <text evidence="17">The sequence shown here is derived from an EMBL/GenBank/DDBJ whole genome shotgun (WGS) entry which is preliminary data.</text>
</comment>
<evidence type="ECO:0000313" key="18">
    <source>
        <dbReference type="Proteomes" id="UP000835052"/>
    </source>
</evidence>
<keyword evidence="6 14" id="KW-0808">Transferase</keyword>
<dbReference type="SUPFAM" id="SSF47391">
    <property type="entry name" value="Dimerization-anchoring domain of cAMP-dependent PK regulatory subunit"/>
    <property type="match status" value="1"/>
</dbReference>
<dbReference type="SUPFAM" id="SSF52540">
    <property type="entry name" value="P-loop containing nucleoside triphosphate hydrolases"/>
    <property type="match status" value="2"/>
</dbReference>
<comment type="cofactor">
    <cofactor evidence="1 12 14">
        <name>pyridoxal 5'-phosphate</name>
        <dbReference type="ChEBI" id="CHEBI:597326"/>
    </cofactor>
</comment>
<dbReference type="NCBIfam" id="TIGR01139">
    <property type="entry name" value="cysK"/>
    <property type="match status" value="1"/>
</dbReference>
<keyword evidence="18" id="KW-1185">Reference proteome</keyword>
<feature type="region of interest" description="Disordered" evidence="15">
    <location>
        <begin position="62"/>
        <end position="91"/>
    </location>
</feature>
<dbReference type="OrthoDB" id="442176at2759"/>
<dbReference type="CDD" id="cd01561">
    <property type="entry name" value="CBS_like"/>
    <property type="match status" value="1"/>
</dbReference>
<dbReference type="PRINTS" id="PR00094">
    <property type="entry name" value="ADENYLTKNASE"/>
</dbReference>
<dbReference type="CDD" id="cd22978">
    <property type="entry name" value="DD_AK5"/>
    <property type="match status" value="1"/>
</dbReference>
<dbReference type="EMBL" id="CAJGYM010000009">
    <property type="protein sequence ID" value="CAD6188673.1"/>
    <property type="molecule type" value="Genomic_DNA"/>
</dbReference>
<dbReference type="HAMAP" id="MF_00235">
    <property type="entry name" value="Adenylate_kinase_Adk"/>
    <property type="match status" value="1"/>
</dbReference>